<comment type="PTM">
    <text evidence="6">Cleaved by autocatalysis into a large and a small subunit.</text>
</comment>
<protein>
    <recommendedName>
        <fullName evidence="6">Glutathione hydrolase proenzyme</fullName>
        <ecNumber evidence="6">2.3.2.2</ecNumber>
        <ecNumber evidence="6">3.4.19.13</ecNumber>
    </recommendedName>
    <component>
        <recommendedName>
            <fullName evidence="6">Glutathione hydrolase large chain</fullName>
        </recommendedName>
    </component>
    <component>
        <recommendedName>
            <fullName evidence="6">Glutathione hydrolase small chain</fullName>
        </recommendedName>
    </component>
</protein>
<dbReference type="PANTHER" id="PTHR43881">
    <property type="entry name" value="GAMMA-GLUTAMYLTRANSPEPTIDASE (AFU_ORTHOLOGUE AFUA_4G13580)"/>
    <property type="match status" value="1"/>
</dbReference>
<dbReference type="AlphaFoldDB" id="A0A932HYF8"/>
<comment type="catalytic activity">
    <reaction evidence="2 6">
        <text>glutathione + H2O = L-cysteinylglycine + L-glutamate</text>
        <dbReference type="Rhea" id="RHEA:28807"/>
        <dbReference type="ChEBI" id="CHEBI:15377"/>
        <dbReference type="ChEBI" id="CHEBI:29985"/>
        <dbReference type="ChEBI" id="CHEBI:57925"/>
        <dbReference type="ChEBI" id="CHEBI:61694"/>
        <dbReference type="EC" id="3.4.19.13"/>
    </reaction>
</comment>
<accession>A0A932HYF8</accession>
<dbReference type="EC" id="2.3.2.2" evidence="6"/>
<dbReference type="Pfam" id="PF01019">
    <property type="entry name" value="G_glu_transpept"/>
    <property type="match status" value="1"/>
</dbReference>
<evidence type="ECO:0000256" key="5">
    <source>
        <dbReference type="PIRSR" id="PIRSR600101-2"/>
    </source>
</evidence>
<gene>
    <name evidence="7" type="primary">ggt</name>
    <name evidence="7" type="ORF">HYZ11_10510</name>
</gene>
<evidence type="ECO:0000256" key="6">
    <source>
        <dbReference type="RuleBase" id="RU368036"/>
    </source>
</evidence>
<dbReference type="InterPro" id="IPR029055">
    <property type="entry name" value="Ntn_hydrolases_N"/>
</dbReference>
<dbReference type="GO" id="GO:0036374">
    <property type="term" value="F:glutathione hydrolase activity"/>
    <property type="evidence" value="ECO:0007669"/>
    <property type="project" value="UniProtKB-UniRule"/>
</dbReference>
<name>A0A932HYF8_UNCTE</name>
<comment type="pathway">
    <text evidence="6">Sulfur metabolism; glutathione metabolism.</text>
</comment>
<dbReference type="EMBL" id="JACPUR010000023">
    <property type="protein sequence ID" value="MBI3128024.1"/>
    <property type="molecule type" value="Genomic_DNA"/>
</dbReference>
<dbReference type="InterPro" id="IPR043137">
    <property type="entry name" value="GGT_ssub_C"/>
</dbReference>
<keyword evidence="6 7" id="KW-0012">Acyltransferase</keyword>
<evidence type="ECO:0000256" key="1">
    <source>
        <dbReference type="ARBA" id="ARBA00001049"/>
    </source>
</evidence>
<dbReference type="Gene3D" id="1.10.246.130">
    <property type="match status" value="1"/>
</dbReference>
<keyword evidence="6" id="KW-0378">Hydrolase</keyword>
<comment type="subunit">
    <text evidence="6">This enzyme consists of two polypeptide chains, which are synthesized in precursor form from a single polypeptide.</text>
</comment>
<evidence type="ECO:0000256" key="3">
    <source>
        <dbReference type="ARBA" id="ARBA00047417"/>
    </source>
</evidence>
<dbReference type="PANTHER" id="PTHR43881:SF1">
    <property type="entry name" value="GAMMA-GLUTAMYLTRANSPEPTIDASE (AFU_ORTHOLOGUE AFUA_4G13580)"/>
    <property type="match status" value="1"/>
</dbReference>
<dbReference type="Gene3D" id="3.60.20.40">
    <property type="match status" value="1"/>
</dbReference>
<feature type="active site" description="Nucleophile" evidence="4">
    <location>
        <position position="357"/>
    </location>
</feature>
<dbReference type="NCBIfam" id="TIGR00066">
    <property type="entry name" value="g_glut_trans"/>
    <property type="match status" value="1"/>
</dbReference>
<comment type="caution">
    <text evidence="7">The sequence shown here is derived from an EMBL/GenBank/DDBJ whole genome shotgun (WGS) entry which is preliminary data.</text>
</comment>
<evidence type="ECO:0000313" key="7">
    <source>
        <dbReference type="EMBL" id="MBI3128024.1"/>
    </source>
</evidence>
<comment type="catalytic activity">
    <reaction evidence="3 6">
        <text>an N-terminal (5-L-glutamyl)-[peptide] + an alpha-amino acid = 5-L-glutamyl amino acid + an N-terminal L-alpha-aminoacyl-[peptide]</text>
        <dbReference type="Rhea" id="RHEA:23904"/>
        <dbReference type="Rhea" id="RHEA-COMP:9780"/>
        <dbReference type="Rhea" id="RHEA-COMP:9795"/>
        <dbReference type="ChEBI" id="CHEBI:77644"/>
        <dbReference type="ChEBI" id="CHEBI:78597"/>
        <dbReference type="ChEBI" id="CHEBI:78599"/>
        <dbReference type="ChEBI" id="CHEBI:78608"/>
        <dbReference type="EC" id="2.3.2.2"/>
    </reaction>
</comment>
<dbReference type="GO" id="GO:0103068">
    <property type="term" value="F:leukotriene C4 gamma-glutamyl transferase activity"/>
    <property type="evidence" value="ECO:0007669"/>
    <property type="project" value="UniProtKB-EC"/>
</dbReference>
<dbReference type="InterPro" id="IPR000101">
    <property type="entry name" value="GGT_peptidase"/>
</dbReference>
<evidence type="ECO:0000256" key="4">
    <source>
        <dbReference type="PIRSR" id="PIRSR600101-1"/>
    </source>
</evidence>
<organism evidence="7 8">
    <name type="scientific">Tectimicrobiota bacterium</name>
    <dbReference type="NCBI Taxonomy" id="2528274"/>
    <lineage>
        <taxon>Bacteria</taxon>
        <taxon>Pseudomonadati</taxon>
        <taxon>Nitrospinota/Tectimicrobiota group</taxon>
        <taxon>Candidatus Tectimicrobiota</taxon>
    </lineage>
</organism>
<dbReference type="PRINTS" id="PR01210">
    <property type="entry name" value="GGTRANSPTASE"/>
</dbReference>
<sequence>MRERTAVASLRVGRSPVFAQGGVVATSQPLAAGAGLQVLRDGGNAVDAAIATAAALNVVEPQSTGAGGDMFMLYWSARDRKLFGLNGSGRAPRAATLARYREAGFQRMPDVGVFSATVPGAVDGWCAALERCGSGKMPLRRLLAPAIHYAEKGYPLSPIIANAWRNQEAKLAKCAHSAKLYLPAGRAPRAGEVFRNPKLAASLRAIGDGGREVFYEGPIAKEIVRYTKELGGLFELDDFAATRCAWVEPIRTSYRGHELCEIPPNGQGLAALLCLNMIQGDPVGEFSYGSADHLHLMIEAMKLAFADRSRYIADPEMAEVPVQGLLSKGYARERRKLIDPGRAGDPAPGAPHGWSDTIYLTTADAEGNMCSFINSLFAHFGSGITGGETGIVLQDRGWGFVLEEGHPNCIAPGKRPFHTIIPGFVMRGGEPWMSYGVMGGDMQPQGHVQVLSNMLDFGMDIQEALDAPRFRVLGGRKVAVEGGVPDAVLDELRRRGHEVERAGGYEGFGGGQGIVRLPGGVYMAGSDHRRDGCAAGF</sequence>
<proteinExistence type="inferred from homology"/>
<comment type="similarity">
    <text evidence="6">Belongs to the gamma-glutamyltransferase family.</text>
</comment>
<dbReference type="Proteomes" id="UP000782312">
    <property type="component" value="Unassembled WGS sequence"/>
</dbReference>
<dbReference type="GO" id="GO:0006751">
    <property type="term" value="P:glutathione catabolic process"/>
    <property type="evidence" value="ECO:0007669"/>
    <property type="project" value="UniProtKB-UniRule"/>
</dbReference>
<dbReference type="InterPro" id="IPR052896">
    <property type="entry name" value="GGT-like_enzyme"/>
</dbReference>
<dbReference type="InterPro" id="IPR043138">
    <property type="entry name" value="GGT_lsub"/>
</dbReference>
<dbReference type="SUPFAM" id="SSF56235">
    <property type="entry name" value="N-terminal nucleophile aminohydrolases (Ntn hydrolases)"/>
    <property type="match status" value="1"/>
</dbReference>
<reference evidence="7" key="1">
    <citation type="submission" date="2020-07" db="EMBL/GenBank/DDBJ databases">
        <title>Huge and variable diversity of episymbiotic CPR bacteria and DPANN archaea in groundwater ecosystems.</title>
        <authorList>
            <person name="He C.Y."/>
            <person name="Keren R."/>
            <person name="Whittaker M."/>
            <person name="Farag I.F."/>
            <person name="Doudna J."/>
            <person name="Cate J.H.D."/>
            <person name="Banfield J.F."/>
        </authorList>
    </citation>
    <scope>NUCLEOTIDE SEQUENCE</scope>
    <source>
        <strain evidence="7">NC_groundwater_763_Ag_S-0.2um_68_21</strain>
    </source>
</reference>
<comment type="catalytic activity">
    <reaction evidence="1 6">
        <text>an S-substituted glutathione + H2O = an S-substituted L-cysteinylglycine + L-glutamate</text>
        <dbReference type="Rhea" id="RHEA:59468"/>
        <dbReference type="ChEBI" id="CHEBI:15377"/>
        <dbReference type="ChEBI" id="CHEBI:29985"/>
        <dbReference type="ChEBI" id="CHEBI:90779"/>
        <dbReference type="ChEBI" id="CHEBI:143103"/>
        <dbReference type="EC" id="3.4.19.13"/>
    </reaction>
</comment>
<dbReference type="GO" id="GO:0006750">
    <property type="term" value="P:glutathione biosynthetic process"/>
    <property type="evidence" value="ECO:0007669"/>
    <property type="project" value="UniProtKB-KW"/>
</dbReference>
<dbReference type="EC" id="3.4.19.13" evidence="6"/>
<evidence type="ECO:0000313" key="8">
    <source>
        <dbReference type="Proteomes" id="UP000782312"/>
    </source>
</evidence>
<feature type="binding site" evidence="5">
    <location>
        <position position="440"/>
    </location>
    <ligand>
        <name>L-glutamate</name>
        <dbReference type="ChEBI" id="CHEBI:29985"/>
    </ligand>
</feature>
<evidence type="ECO:0000256" key="2">
    <source>
        <dbReference type="ARBA" id="ARBA00001089"/>
    </source>
</evidence>
<keyword evidence="6 7" id="KW-0808">Transferase</keyword>
<keyword evidence="6" id="KW-0865">Zymogen</keyword>
<keyword evidence="6" id="KW-0317">Glutathione biosynthesis</keyword>